<evidence type="ECO:0000313" key="1">
    <source>
        <dbReference type="EMBL" id="CEG57239.1"/>
    </source>
</evidence>
<proteinExistence type="predicted"/>
<dbReference type="KEGG" id="lfa:LFA_1842"/>
<reference evidence="2" key="1">
    <citation type="submission" date="2014-09" db="EMBL/GenBank/DDBJ databases">
        <authorList>
            <person name="Gomez-Valero L."/>
        </authorList>
    </citation>
    <scope>NUCLEOTIDE SEQUENCE [LARGE SCALE GENOMIC DNA]</scope>
    <source>
        <strain evidence="2">ATCC700992</strain>
    </source>
</reference>
<dbReference type="Proteomes" id="UP000032430">
    <property type="component" value="Chromosome I"/>
</dbReference>
<sequence>MKEHFENTNQSPLFKRIGKIINFIDEAKKKHTKSDTLIEYLDIVRNILSDSQVEGNKINIAKLHEAIHFIETISVEKKSFFWEKDAATLADIFVTRKEAILPESERAQPTPVTVTGKLPRKYHEIFGPIHCTLYDLAIENKILKQNSITPNSQEKSKPAWKERYRGEGEITNQVVGNWQASRMKLGESTEKASKDYLRNVGVRGMHARIEEDIKPLLQYLVNCTNYQEDDKDILQQWLEHNGHQSNKDFINLLAHAGAIISEKEVVLGGAKTDELNWTVENGEIVMNIDISINSLIMNNKIYINNKHMKLVETDSPPKTTESPLLRFQSQVKLHINEDHVVEPQISQMIVTSYTNDLQPSDELLQQNSPVSRINQ</sequence>
<dbReference type="STRING" id="1212491.LFA_1842"/>
<name>A0A098G5I2_9GAMM</name>
<dbReference type="RefSeq" id="WP_045095771.1">
    <property type="nucleotide sequence ID" value="NZ_LN614827.1"/>
</dbReference>
<organism evidence="1 2">
    <name type="scientific">Legionella fallonii LLAP-10</name>
    <dbReference type="NCBI Taxonomy" id="1212491"/>
    <lineage>
        <taxon>Bacteria</taxon>
        <taxon>Pseudomonadati</taxon>
        <taxon>Pseudomonadota</taxon>
        <taxon>Gammaproteobacteria</taxon>
        <taxon>Legionellales</taxon>
        <taxon>Legionellaceae</taxon>
        <taxon>Legionella</taxon>
    </lineage>
</organism>
<dbReference type="HOGENOM" id="CLU_737298_0_0_6"/>
<dbReference type="OrthoDB" id="5633213at2"/>
<dbReference type="AlphaFoldDB" id="A0A098G5I2"/>
<gene>
    <name evidence="1" type="ORF">LFA_1842</name>
</gene>
<dbReference type="EMBL" id="LN614827">
    <property type="protein sequence ID" value="CEG57239.1"/>
    <property type="molecule type" value="Genomic_DNA"/>
</dbReference>
<accession>A0A098G5I2</accession>
<protein>
    <submittedName>
        <fullName evidence="1">Uncharacterized protein</fullName>
    </submittedName>
</protein>
<evidence type="ECO:0000313" key="2">
    <source>
        <dbReference type="Proteomes" id="UP000032430"/>
    </source>
</evidence>
<keyword evidence="2" id="KW-1185">Reference proteome</keyword>